<keyword evidence="2" id="KW-0732">Signal</keyword>
<dbReference type="InterPro" id="IPR001304">
    <property type="entry name" value="C-type_lectin-like"/>
</dbReference>
<dbReference type="PROSITE" id="PS50041">
    <property type="entry name" value="C_TYPE_LECTIN_2"/>
    <property type="match status" value="1"/>
</dbReference>
<feature type="region of interest" description="Disordered" evidence="1">
    <location>
        <begin position="84"/>
        <end position="166"/>
    </location>
</feature>
<evidence type="ECO:0000313" key="4">
    <source>
        <dbReference type="Ensembl" id="ENSKMAP00000013355.1"/>
    </source>
</evidence>
<feature type="region of interest" description="Disordered" evidence="1">
    <location>
        <begin position="198"/>
        <end position="218"/>
    </location>
</feature>
<evidence type="ECO:0000259" key="3">
    <source>
        <dbReference type="PROSITE" id="PS50041"/>
    </source>
</evidence>
<dbReference type="GeneTree" id="ENSGT00940000166048"/>
<dbReference type="Gene3D" id="3.10.100.10">
    <property type="entry name" value="Mannose-Binding Protein A, subunit A"/>
    <property type="match status" value="1"/>
</dbReference>
<dbReference type="OMA" id="EPRMSIP"/>
<dbReference type="Pfam" id="PF00059">
    <property type="entry name" value="Lectin_C"/>
    <property type="match status" value="1"/>
</dbReference>
<dbReference type="Proteomes" id="UP000264800">
    <property type="component" value="Unplaced"/>
</dbReference>
<dbReference type="InterPro" id="IPR016186">
    <property type="entry name" value="C-type_lectin-like/link_sf"/>
</dbReference>
<dbReference type="SUPFAM" id="SSF56436">
    <property type="entry name" value="C-type lectin-like"/>
    <property type="match status" value="1"/>
</dbReference>
<keyword evidence="5" id="KW-1185">Reference proteome</keyword>
<dbReference type="PANTHER" id="PTHR22803">
    <property type="entry name" value="MANNOSE, PHOSPHOLIPASE, LECTIN RECEPTOR RELATED"/>
    <property type="match status" value="1"/>
</dbReference>
<dbReference type="InterPro" id="IPR050111">
    <property type="entry name" value="C-type_lectin/snaclec_domain"/>
</dbReference>
<feature type="chain" id="PRO_5018672379" evidence="2">
    <location>
        <begin position="17"/>
        <end position="387"/>
    </location>
</feature>
<dbReference type="Ensembl" id="ENSKMAT00000013562.1">
    <property type="protein sequence ID" value="ENSKMAP00000013355.1"/>
    <property type="gene ID" value="ENSKMAG00000010030.1"/>
</dbReference>
<name>A0A3Q3ABG2_KRYMA</name>
<reference evidence="4" key="1">
    <citation type="submission" date="2025-08" db="UniProtKB">
        <authorList>
            <consortium name="Ensembl"/>
        </authorList>
    </citation>
    <scope>IDENTIFICATION</scope>
</reference>
<evidence type="ECO:0000256" key="1">
    <source>
        <dbReference type="SAM" id="MobiDB-lite"/>
    </source>
</evidence>
<evidence type="ECO:0000256" key="2">
    <source>
        <dbReference type="SAM" id="SignalP"/>
    </source>
</evidence>
<organism evidence="4 5">
    <name type="scientific">Kryptolebias marmoratus</name>
    <name type="common">Mangrove killifish</name>
    <name type="synonym">Rivulus marmoratus</name>
    <dbReference type="NCBI Taxonomy" id="37003"/>
    <lineage>
        <taxon>Eukaryota</taxon>
        <taxon>Metazoa</taxon>
        <taxon>Chordata</taxon>
        <taxon>Craniata</taxon>
        <taxon>Vertebrata</taxon>
        <taxon>Euteleostomi</taxon>
        <taxon>Actinopterygii</taxon>
        <taxon>Neopterygii</taxon>
        <taxon>Teleostei</taxon>
        <taxon>Neoteleostei</taxon>
        <taxon>Acanthomorphata</taxon>
        <taxon>Ovalentaria</taxon>
        <taxon>Atherinomorphae</taxon>
        <taxon>Cyprinodontiformes</taxon>
        <taxon>Rivulidae</taxon>
        <taxon>Kryptolebias</taxon>
    </lineage>
</organism>
<sequence length="387" mass="41591">MLTLTLLILTLSGLRALPIHRLPDDCLRGVGHSDADGPVPSAFRQGTEPSRKLLVDLNTGLVKEHVSEMGRRAVASDVPAQRNGEGWVRMGKPHLPEGFRQGTEPKMGIPTGFRQGTEPKMGIPTGFRQGTEPKMGIPAGFRQGTEPKMGIPTGFRQGTEPKMGIPAGFRQGTEPKMGIPAGFRQGTEPEPVVPVGFRQGTEPKMGIPAGFRQGTEPKMGIPAGFRQGTEPKMGIPAGFRQGTEPSTARVQTQTGACKGKIIDGRCYQFNPTPLAFKDAQASCRKIAPKAELASVTNSDLHSRLVSLATDGGRSKPALTWLGATVKNQRASWVDGSEWSYAAWMPGHPNVHADKPICVEMFKMGDSWWTAADCELKRASVCSFPATA</sequence>
<evidence type="ECO:0000313" key="5">
    <source>
        <dbReference type="Proteomes" id="UP000264800"/>
    </source>
</evidence>
<proteinExistence type="predicted"/>
<feature type="domain" description="C-type lectin" evidence="3">
    <location>
        <begin position="262"/>
        <end position="382"/>
    </location>
</feature>
<dbReference type="InterPro" id="IPR016187">
    <property type="entry name" value="CTDL_fold"/>
</dbReference>
<reference evidence="4" key="2">
    <citation type="submission" date="2025-09" db="UniProtKB">
        <authorList>
            <consortium name="Ensembl"/>
        </authorList>
    </citation>
    <scope>IDENTIFICATION</scope>
</reference>
<dbReference type="AlphaFoldDB" id="A0A3Q3ABG2"/>
<accession>A0A3Q3ABG2</accession>
<feature type="signal peptide" evidence="2">
    <location>
        <begin position="1"/>
        <end position="16"/>
    </location>
</feature>
<dbReference type="SMART" id="SM00034">
    <property type="entry name" value="CLECT"/>
    <property type="match status" value="1"/>
</dbReference>
<protein>
    <submittedName>
        <fullName evidence="4">Pulmonary surfactant-associated protein D-like</fullName>
    </submittedName>
</protein>
<dbReference type="STRING" id="37003.ENSKMAP00000013355"/>